<evidence type="ECO:0000313" key="5">
    <source>
        <dbReference type="EMBL" id="ORY32633.1"/>
    </source>
</evidence>
<dbReference type="GO" id="GO:0003700">
    <property type="term" value="F:DNA-binding transcription factor activity"/>
    <property type="evidence" value="ECO:0007669"/>
    <property type="project" value="InterPro"/>
</dbReference>
<evidence type="ECO:0000313" key="6">
    <source>
        <dbReference type="Proteomes" id="UP000193986"/>
    </source>
</evidence>
<feature type="region of interest" description="Disordered" evidence="3">
    <location>
        <begin position="111"/>
        <end position="158"/>
    </location>
</feature>
<feature type="compositionally biased region" description="Basic and acidic residues" evidence="3">
    <location>
        <begin position="144"/>
        <end position="154"/>
    </location>
</feature>
<comment type="caution">
    <text evidence="5">The sequence shown here is derived from an EMBL/GenBank/DDBJ whole genome shotgun (WGS) entry which is preliminary data.</text>
</comment>
<dbReference type="Proteomes" id="UP000193986">
    <property type="component" value="Unassembled WGS sequence"/>
</dbReference>
<feature type="DNA-binding region" description="Fork-head" evidence="2">
    <location>
        <begin position="177"/>
        <end position="232"/>
    </location>
</feature>
<dbReference type="OrthoDB" id="5954824at2759"/>
<feature type="compositionally biased region" description="Low complexity" evidence="3">
    <location>
        <begin position="315"/>
        <end position="352"/>
    </location>
</feature>
<dbReference type="PROSITE" id="PS50039">
    <property type="entry name" value="FORK_HEAD_3"/>
    <property type="match status" value="1"/>
</dbReference>
<dbReference type="InterPro" id="IPR001766">
    <property type="entry name" value="Fork_head_dom"/>
</dbReference>
<evidence type="ECO:0000259" key="4">
    <source>
        <dbReference type="PROSITE" id="PS50039"/>
    </source>
</evidence>
<protein>
    <recommendedName>
        <fullName evidence="4">Fork-head domain-containing protein</fullName>
    </recommendedName>
</protein>
<dbReference type="InterPro" id="IPR036390">
    <property type="entry name" value="WH_DNA-bd_sf"/>
</dbReference>
<proteinExistence type="predicted"/>
<evidence type="ECO:0000256" key="2">
    <source>
        <dbReference type="PROSITE-ProRule" id="PRU00089"/>
    </source>
</evidence>
<feature type="domain" description="Fork-head" evidence="4">
    <location>
        <begin position="177"/>
        <end position="232"/>
    </location>
</feature>
<gene>
    <name evidence="5" type="ORF">BCR39DRAFT_380820</name>
</gene>
<dbReference type="STRING" id="71784.A0A1Y2BCS7"/>
<accession>A0A1Y2BCS7</accession>
<evidence type="ECO:0000256" key="1">
    <source>
        <dbReference type="ARBA" id="ARBA00023125"/>
    </source>
</evidence>
<keyword evidence="6" id="KW-1185">Reference proteome</keyword>
<comment type="subcellular location">
    <subcellularLocation>
        <location evidence="2">Nucleus</location>
    </subcellularLocation>
</comment>
<keyword evidence="2" id="KW-0539">Nucleus</keyword>
<feature type="compositionally biased region" description="Polar residues" evidence="3">
    <location>
        <begin position="276"/>
        <end position="314"/>
    </location>
</feature>
<organism evidence="5 6">
    <name type="scientific">Naematelia encephala</name>
    <dbReference type="NCBI Taxonomy" id="71784"/>
    <lineage>
        <taxon>Eukaryota</taxon>
        <taxon>Fungi</taxon>
        <taxon>Dikarya</taxon>
        <taxon>Basidiomycota</taxon>
        <taxon>Agaricomycotina</taxon>
        <taxon>Tremellomycetes</taxon>
        <taxon>Tremellales</taxon>
        <taxon>Naemateliaceae</taxon>
        <taxon>Naematelia</taxon>
    </lineage>
</organism>
<dbReference type="InParanoid" id="A0A1Y2BCS7"/>
<sequence>MGHPPRFHPYALSPEFIESIDNSSSSIRHPYEKIRMGAMISEVEDETVSPLSRPSFLASPLSLPRSPSHPLSVRATSQYVVPSARSLAPFNPSPTAVDPSARMYDYVSASNRSQMKVHRRSMIPDEHRNSNYDGAGNTSDDNEDFNHHDQRKWGQSDASHGLMEYDERYETVHKPDIPYSQMIRICISASPKKALTLNQHSVRHNLSINEQFLNLDRAVSDPAAGKGGYWIVVDQPPGKIHPPPASWLSQERPKVSKKASQPDRRGSITAKPYSVSHRSSLPTSNTSHRSSLPTSSISYRSSMSAQSTSHRASLSAQSTSYRSSPSSQDISHRSSLSSQSTSLQSPLSAQSLPFNLAPPQSHSQYPWTPLHHPPPATAVGTVPHVPTTSTHIDREILPNLEQPMSYQLPRILPDPRSTPSRDCGYSPANSAHVEAHEHLKKETLPPIRTLLEPVLGLGRPPGWNSLPATLGWR</sequence>
<dbReference type="AlphaFoldDB" id="A0A1Y2BCS7"/>
<keyword evidence="1 2" id="KW-0238">DNA-binding</keyword>
<dbReference type="SUPFAM" id="SSF46785">
    <property type="entry name" value="Winged helix' DNA-binding domain"/>
    <property type="match status" value="1"/>
</dbReference>
<evidence type="ECO:0000256" key="3">
    <source>
        <dbReference type="SAM" id="MobiDB-lite"/>
    </source>
</evidence>
<reference evidence="5 6" key="1">
    <citation type="submission" date="2016-07" db="EMBL/GenBank/DDBJ databases">
        <title>Pervasive Adenine N6-methylation of Active Genes in Fungi.</title>
        <authorList>
            <consortium name="DOE Joint Genome Institute"/>
            <person name="Mondo S.J."/>
            <person name="Dannebaum R.O."/>
            <person name="Kuo R.C."/>
            <person name="Labutti K."/>
            <person name="Haridas S."/>
            <person name="Kuo A."/>
            <person name="Salamov A."/>
            <person name="Ahrendt S.R."/>
            <person name="Lipzen A."/>
            <person name="Sullivan W."/>
            <person name="Andreopoulos W.B."/>
            <person name="Clum A."/>
            <person name="Lindquist E."/>
            <person name="Daum C."/>
            <person name="Ramamoorthy G.K."/>
            <person name="Gryganskyi A."/>
            <person name="Culley D."/>
            <person name="Magnuson J.K."/>
            <person name="James T.Y."/>
            <person name="O'Malley M.A."/>
            <person name="Stajich J.E."/>
            <person name="Spatafora J.W."/>
            <person name="Visel A."/>
            <person name="Grigoriev I.V."/>
        </authorList>
    </citation>
    <scope>NUCLEOTIDE SEQUENCE [LARGE SCALE GENOMIC DNA]</scope>
    <source>
        <strain evidence="5 6">68-887.2</strain>
    </source>
</reference>
<dbReference type="GO" id="GO:0005634">
    <property type="term" value="C:nucleus"/>
    <property type="evidence" value="ECO:0007669"/>
    <property type="project" value="UniProtKB-SubCell"/>
</dbReference>
<dbReference type="EMBL" id="MCFC01000009">
    <property type="protein sequence ID" value="ORY32633.1"/>
    <property type="molecule type" value="Genomic_DNA"/>
</dbReference>
<feature type="region of interest" description="Disordered" evidence="3">
    <location>
        <begin position="235"/>
        <end position="386"/>
    </location>
</feature>
<dbReference type="SMART" id="SM00339">
    <property type="entry name" value="FH"/>
    <property type="match status" value="1"/>
</dbReference>
<name>A0A1Y2BCS7_9TREE</name>
<dbReference type="GO" id="GO:0043565">
    <property type="term" value="F:sequence-specific DNA binding"/>
    <property type="evidence" value="ECO:0007669"/>
    <property type="project" value="InterPro"/>
</dbReference>